<proteinExistence type="predicted"/>
<evidence type="ECO:0000313" key="1">
    <source>
        <dbReference type="EMBL" id="KAJ3842597.1"/>
    </source>
</evidence>
<reference evidence="1" key="1">
    <citation type="submission" date="2022-08" db="EMBL/GenBank/DDBJ databases">
        <authorList>
            <consortium name="DOE Joint Genome Institute"/>
            <person name="Min B."/>
            <person name="Riley R."/>
            <person name="Sierra-Patev S."/>
            <person name="Naranjo-Ortiz M."/>
            <person name="Looney B."/>
            <person name="Konkel Z."/>
            <person name="Slot J.C."/>
            <person name="Sakamoto Y."/>
            <person name="Steenwyk J.L."/>
            <person name="Rokas A."/>
            <person name="Carro J."/>
            <person name="Camarero S."/>
            <person name="Ferreira P."/>
            <person name="Molpeceres G."/>
            <person name="Ruiz-Duenas F.J."/>
            <person name="Serrano A."/>
            <person name="Henrissat B."/>
            <person name="Drula E."/>
            <person name="Hughes K.W."/>
            <person name="Mata J.L."/>
            <person name="Ishikawa N.K."/>
            <person name="Vargas-Isla R."/>
            <person name="Ushijima S."/>
            <person name="Smith C.A."/>
            <person name="Ahrendt S."/>
            <person name="Andreopoulos W."/>
            <person name="He G."/>
            <person name="Labutti K."/>
            <person name="Lipzen A."/>
            <person name="Ng V."/>
            <person name="Sandor L."/>
            <person name="Barry K."/>
            <person name="Martinez A.T."/>
            <person name="Xiao Y."/>
            <person name="Gibbons J.G."/>
            <person name="Terashima K."/>
            <person name="Hibbett D.S."/>
            <person name="Grigoriev I.V."/>
        </authorList>
    </citation>
    <scope>NUCLEOTIDE SEQUENCE</scope>
    <source>
        <strain evidence="1">TFB9207</strain>
    </source>
</reference>
<protein>
    <submittedName>
        <fullName evidence="1">Uncharacterized protein</fullName>
    </submittedName>
</protein>
<name>A0AA38UL42_9AGAR</name>
<dbReference type="AlphaFoldDB" id="A0AA38UL42"/>
<evidence type="ECO:0000313" key="2">
    <source>
        <dbReference type="Proteomes" id="UP001163846"/>
    </source>
</evidence>
<gene>
    <name evidence="1" type="ORF">F5878DRAFT_529549</name>
</gene>
<organism evidence="1 2">
    <name type="scientific">Lentinula raphanica</name>
    <dbReference type="NCBI Taxonomy" id="153919"/>
    <lineage>
        <taxon>Eukaryota</taxon>
        <taxon>Fungi</taxon>
        <taxon>Dikarya</taxon>
        <taxon>Basidiomycota</taxon>
        <taxon>Agaricomycotina</taxon>
        <taxon>Agaricomycetes</taxon>
        <taxon>Agaricomycetidae</taxon>
        <taxon>Agaricales</taxon>
        <taxon>Marasmiineae</taxon>
        <taxon>Omphalotaceae</taxon>
        <taxon>Lentinula</taxon>
    </lineage>
</organism>
<accession>A0AA38UL42</accession>
<sequence length="283" mass="33052">IISGSVALQFFKRTTYEDSDLDTYCLVSKCLEMGEWYEHIGYMFKPAVTQEATYKEDYERVIKSEGASRRNMGTNEGDDIRGATQYRSIDIAEVWNFERSDGRRIQLVATRILPEATVLGFHSTCVMNIITHRAAYSLFPRTTFKRKTTILVNARGRLLQRYERAVQKYRHRGFVVKTRTPHEWIVEDEFGFAVPRWIGDRSTWVHKIEYFGKGKVNTDNTYRVSWDIINDGPGRHNFMEYEPLFTGEEGKVAYEEGRQMLLSQMEKEIVQEVIDTEGTFQTM</sequence>
<feature type="non-terminal residue" evidence="1">
    <location>
        <position position="283"/>
    </location>
</feature>
<keyword evidence="2" id="KW-1185">Reference proteome</keyword>
<dbReference type="EMBL" id="MU806001">
    <property type="protein sequence ID" value="KAJ3842597.1"/>
    <property type="molecule type" value="Genomic_DNA"/>
</dbReference>
<dbReference type="Proteomes" id="UP001163846">
    <property type="component" value="Unassembled WGS sequence"/>
</dbReference>
<comment type="caution">
    <text evidence="1">The sequence shown here is derived from an EMBL/GenBank/DDBJ whole genome shotgun (WGS) entry which is preliminary data.</text>
</comment>